<gene>
    <name evidence="2" type="ORF">Sjap_022500</name>
</gene>
<protein>
    <submittedName>
        <fullName evidence="2">Uncharacterized protein</fullName>
    </submittedName>
</protein>
<dbReference type="Proteomes" id="UP001417504">
    <property type="component" value="Unassembled WGS sequence"/>
</dbReference>
<feature type="region of interest" description="Disordered" evidence="1">
    <location>
        <begin position="49"/>
        <end position="87"/>
    </location>
</feature>
<name>A0AAP0HPX8_9MAGN</name>
<sequence>MASEETIINNNNAEKSSLMSRVKKECLSCVASVQEGLTHAKATLVGQAQKMTSKNEEEASQADLRTAKAQVEATDAAEDAKKRLQST</sequence>
<reference evidence="2 3" key="1">
    <citation type="submission" date="2024-01" db="EMBL/GenBank/DDBJ databases">
        <title>Genome assemblies of Stephania.</title>
        <authorList>
            <person name="Yang L."/>
        </authorList>
    </citation>
    <scope>NUCLEOTIDE SEQUENCE [LARGE SCALE GENOMIC DNA]</scope>
    <source>
        <strain evidence="2">QJT</strain>
        <tissue evidence="2">Leaf</tissue>
    </source>
</reference>
<organism evidence="2 3">
    <name type="scientific">Stephania japonica</name>
    <dbReference type="NCBI Taxonomy" id="461633"/>
    <lineage>
        <taxon>Eukaryota</taxon>
        <taxon>Viridiplantae</taxon>
        <taxon>Streptophyta</taxon>
        <taxon>Embryophyta</taxon>
        <taxon>Tracheophyta</taxon>
        <taxon>Spermatophyta</taxon>
        <taxon>Magnoliopsida</taxon>
        <taxon>Ranunculales</taxon>
        <taxon>Menispermaceae</taxon>
        <taxon>Menispermoideae</taxon>
        <taxon>Cissampelideae</taxon>
        <taxon>Stephania</taxon>
    </lineage>
</organism>
<comment type="caution">
    <text evidence="2">The sequence shown here is derived from an EMBL/GenBank/DDBJ whole genome shotgun (WGS) entry which is preliminary data.</text>
</comment>
<proteinExistence type="predicted"/>
<evidence type="ECO:0000313" key="2">
    <source>
        <dbReference type="EMBL" id="KAK9097003.1"/>
    </source>
</evidence>
<dbReference type="EMBL" id="JBBNAE010000009">
    <property type="protein sequence ID" value="KAK9097003.1"/>
    <property type="molecule type" value="Genomic_DNA"/>
</dbReference>
<dbReference type="AlphaFoldDB" id="A0AAP0HPX8"/>
<evidence type="ECO:0000256" key="1">
    <source>
        <dbReference type="SAM" id="MobiDB-lite"/>
    </source>
</evidence>
<feature type="compositionally biased region" description="Basic and acidic residues" evidence="1">
    <location>
        <begin position="78"/>
        <end position="87"/>
    </location>
</feature>
<accession>A0AAP0HPX8</accession>
<evidence type="ECO:0000313" key="3">
    <source>
        <dbReference type="Proteomes" id="UP001417504"/>
    </source>
</evidence>
<keyword evidence="3" id="KW-1185">Reference proteome</keyword>